<feature type="signal peptide" evidence="1">
    <location>
        <begin position="1"/>
        <end position="18"/>
    </location>
</feature>
<name>A0A6M2DEN8_RHIMP</name>
<accession>A0A6M2DEN8</accession>
<feature type="chain" id="PRO_5026994301" evidence="1">
    <location>
        <begin position="19"/>
        <end position="68"/>
    </location>
</feature>
<dbReference type="EMBL" id="GHWJ01010881">
    <property type="protein sequence ID" value="NOV43618.1"/>
    <property type="molecule type" value="Transcribed_RNA"/>
</dbReference>
<proteinExistence type="predicted"/>
<evidence type="ECO:0000313" key="2">
    <source>
        <dbReference type="EMBL" id="NOV43618.1"/>
    </source>
</evidence>
<protein>
    <submittedName>
        <fullName evidence="2">Putative secreted protein</fullName>
    </submittedName>
</protein>
<keyword evidence="1" id="KW-0732">Signal</keyword>
<dbReference type="AlphaFoldDB" id="A0A6M2DEN8"/>
<evidence type="ECO:0000256" key="1">
    <source>
        <dbReference type="SAM" id="SignalP"/>
    </source>
</evidence>
<sequence length="68" mass="8181">MFCFFFFFFCPCHPSLLSFQHFRWDMEERMRLQRAANICNSACTKRILKSLVSSLHGTHDCLVNRLQY</sequence>
<organism evidence="2">
    <name type="scientific">Rhipicephalus microplus</name>
    <name type="common">Cattle tick</name>
    <name type="synonym">Boophilus microplus</name>
    <dbReference type="NCBI Taxonomy" id="6941"/>
    <lineage>
        <taxon>Eukaryota</taxon>
        <taxon>Metazoa</taxon>
        <taxon>Ecdysozoa</taxon>
        <taxon>Arthropoda</taxon>
        <taxon>Chelicerata</taxon>
        <taxon>Arachnida</taxon>
        <taxon>Acari</taxon>
        <taxon>Parasitiformes</taxon>
        <taxon>Ixodida</taxon>
        <taxon>Ixodoidea</taxon>
        <taxon>Ixodidae</taxon>
        <taxon>Rhipicephalinae</taxon>
        <taxon>Rhipicephalus</taxon>
        <taxon>Boophilus</taxon>
    </lineage>
</organism>
<reference evidence="2" key="1">
    <citation type="submission" date="2019-09" db="EMBL/GenBank/DDBJ databases">
        <title>Organ-specific transcriptomic study of the physiology of the cattle tick, Rhipicephalus microplus.</title>
        <authorList>
            <person name="Tirloni L."/>
            <person name="Braz G."/>
            <person name="Gandara A.C.P."/>
            <person name="Sabadin G.A."/>
            <person name="da Silva R.M."/>
            <person name="Guizzo M.G."/>
            <person name="Machado J.A."/>
            <person name="Costa E.P."/>
            <person name="Gomes H.F."/>
            <person name="Moraes J."/>
            <person name="Mota M.B.S."/>
            <person name="Mesquita R.D."/>
            <person name="Alvarenga P.H."/>
            <person name="Alves F."/>
            <person name="Seixas A."/>
            <person name="da Fonseca R.N."/>
            <person name="Fogaca A."/>
            <person name="Logullo C."/>
            <person name="Tanaka A."/>
            <person name="Daffre S."/>
            <person name="Termignoni C."/>
            <person name="Vaz I.S.Jr."/>
            <person name="Oliveira P.L."/>
            <person name="Ribeiro J.M."/>
        </authorList>
    </citation>
    <scope>NUCLEOTIDE SEQUENCE</scope>
    <source>
        <strain evidence="2">Porto Alegre</strain>
    </source>
</reference>